<sequence length="54" mass="5711">MTGSGAEGEAEALPVLAPADDEQAKPTAELLALSAELGRVVEAHLKELKELRER</sequence>
<evidence type="ECO:0000313" key="2">
    <source>
        <dbReference type="EMBL" id="NJQ15234.1"/>
    </source>
</evidence>
<dbReference type="Proteomes" id="UP000727056">
    <property type="component" value="Unassembled WGS sequence"/>
</dbReference>
<proteinExistence type="predicted"/>
<dbReference type="RefSeq" id="WP_168088010.1">
    <property type="nucleotide sequence ID" value="NZ_BHZH01000108.1"/>
</dbReference>
<dbReference type="EMBL" id="JAAVJC010000060">
    <property type="protein sequence ID" value="NJQ15234.1"/>
    <property type="molecule type" value="Genomic_DNA"/>
</dbReference>
<name>A0ABX1CDI2_9ACTN</name>
<evidence type="ECO:0000313" key="3">
    <source>
        <dbReference type="Proteomes" id="UP000727056"/>
    </source>
</evidence>
<accession>A0ABX1CDI2</accession>
<gene>
    <name evidence="2" type="ORF">HCN52_09805</name>
</gene>
<organism evidence="2 3">
    <name type="scientific">Streptomyces bohaiensis</name>
    <dbReference type="NCBI Taxonomy" id="1431344"/>
    <lineage>
        <taxon>Bacteria</taxon>
        <taxon>Bacillati</taxon>
        <taxon>Actinomycetota</taxon>
        <taxon>Actinomycetes</taxon>
        <taxon>Kitasatosporales</taxon>
        <taxon>Streptomycetaceae</taxon>
        <taxon>Streptomyces</taxon>
    </lineage>
</organism>
<protein>
    <submittedName>
        <fullName evidence="2">Uncharacterized protein</fullName>
    </submittedName>
</protein>
<keyword evidence="3" id="KW-1185">Reference proteome</keyword>
<comment type="caution">
    <text evidence="2">The sequence shown here is derived from an EMBL/GenBank/DDBJ whole genome shotgun (WGS) entry which is preliminary data.</text>
</comment>
<feature type="region of interest" description="Disordered" evidence="1">
    <location>
        <begin position="1"/>
        <end position="23"/>
    </location>
</feature>
<reference evidence="2 3" key="1">
    <citation type="submission" date="2020-03" db="EMBL/GenBank/DDBJ databases">
        <title>Draft genome of Streptomyces sp. ventii, isolated from the Axial Seamount in the Pacific Ocean, and resequencing of the two type strains Streptomyces lonarensis strain NCL 716 and Streptomyces bohaiensis strain 11A07.</title>
        <authorList>
            <person name="Loughran R.M."/>
            <person name="Pfannmuller K.M."/>
            <person name="Wasson B.J."/>
            <person name="Deadmond M.C."/>
            <person name="Paddock B.E."/>
            <person name="Koyack M.J."/>
            <person name="Gallegos D.A."/>
            <person name="Mitchell E.A."/>
            <person name="Ushijima B."/>
            <person name="Saw J.H."/>
            <person name="Mcphail K.L."/>
            <person name="Videau P."/>
        </authorList>
    </citation>
    <scope>NUCLEOTIDE SEQUENCE [LARGE SCALE GENOMIC DNA]</scope>
    <source>
        <strain evidence="2 3">11A07</strain>
    </source>
</reference>
<evidence type="ECO:0000256" key="1">
    <source>
        <dbReference type="SAM" id="MobiDB-lite"/>
    </source>
</evidence>